<dbReference type="InterPro" id="IPR013783">
    <property type="entry name" value="Ig-like_fold"/>
</dbReference>
<dbReference type="InterPro" id="IPR036179">
    <property type="entry name" value="Ig-like_dom_sf"/>
</dbReference>
<feature type="compositionally biased region" description="Gly residues" evidence="4">
    <location>
        <begin position="372"/>
        <end position="392"/>
    </location>
</feature>
<dbReference type="PANTHER" id="PTHR23278">
    <property type="entry name" value="SIDESTEP PROTEIN"/>
    <property type="match status" value="1"/>
</dbReference>
<reference evidence="6 7" key="1">
    <citation type="submission" date="2024-05" db="EMBL/GenBank/DDBJ databases">
        <authorList>
            <person name="Wallberg A."/>
        </authorList>
    </citation>
    <scope>NUCLEOTIDE SEQUENCE [LARGE SCALE GENOMIC DNA]</scope>
</reference>
<comment type="subcellular location">
    <subcellularLocation>
        <location evidence="1">Membrane</location>
        <topology evidence="1">Single-pass membrane protein</topology>
    </subcellularLocation>
</comment>
<sequence length="430" mass="45071">GTLVAVTAVRGSVAELPCDIDAPKPEDPTLIVLWYKNTSDTPFYSYDIRRRSSSSSSSSSSSEVSPSSGNQGAEPLSGGRAVGEDVRAFFNVSSAPAHLQLSDAQGTDEGVYRCKVHFKASPSWSQRIQLTITDPPWFPGLHDSLGRRLEGDVGPYQEGANLKITCTAKGSPPPLLVWSGGWRRQAGETQHEVGGGAVGVSRSVLELQVSRAHADTTISCSTTNASYTLMHTVTIKLKLNLAPVEVTLSGPSYDLNAGVTATFTCRVVGAWPSSRVQWWLAGKQFNPHTIEKVLSANVSEWTLHLSPEPGDHMEDLACRGYSANLPDQVLNDTTTLVVKFVPVAVVSVSADGSISASGGRNRSSSVSSPSGQGVGTADGTGGARKGSAGGTAISGGGTSVAPVYATVGGNISFNCDVNANPPVNRVMWFH</sequence>
<feature type="non-terminal residue" evidence="6">
    <location>
        <position position="430"/>
    </location>
</feature>
<name>A0AAV2R5S4_MEGNR</name>
<dbReference type="PROSITE" id="PS50835">
    <property type="entry name" value="IG_LIKE"/>
    <property type="match status" value="3"/>
</dbReference>
<dbReference type="AlphaFoldDB" id="A0AAV2R5S4"/>
<protein>
    <recommendedName>
        <fullName evidence="5">Ig-like domain-containing protein</fullName>
    </recommendedName>
</protein>
<feature type="region of interest" description="Disordered" evidence="4">
    <location>
        <begin position="50"/>
        <end position="78"/>
    </location>
</feature>
<dbReference type="SUPFAM" id="SSF48726">
    <property type="entry name" value="Immunoglobulin"/>
    <property type="match status" value="3"/>
</dbReference>
<evidence type="ECO:0000256" key="4">
    <source>
        <dbReference type="SAM" id="MobiDB-lite"/>
    </source>
</evidence>
<feature type="region of interest" description="Disordered" evidence="4">
    <location>
        <begin position="352"/>
        <end position="392"/>
    </location>
</feature>
<dbReference type="GO" id="GO:0016020">
    <property type="term" value="C:membrane"/>
    <property type="evidence" value="ECO:0007669"/>
    <property type="project" value="UniProtKB-SubCell"/>
</dbReference>
<accession>A0AAV2R5S4</accession>
<organism evidence="6 7">
    <name type="scientific">Meganyctiphanes norvegica</name>
    <name type="common">Northern krill</name>
    <name type="synonym">Thysanopoda norvegica</name>
    <dbReference type="NCBI Taxonomy" id="48144"/>
    <lineage>
        <taxon>Eukaryota</taxon>
        <taxon>Metazoa</taxon>
        <taxon>Ecdysozoa</taxon>
        <taxon>Arthropoda</taxon>
        <taxon>Crustacea</taxon>
        <taxon>Multicrustacea</taxon>
        <taxon>Malacostraca</taxon>
        <taxon>Eumalacostraca</taxon>
        <taxon>Eucarida</taxon>
        <taxon>Euphausiacea</taxon>
        <taxon>Euphausiidae</taxon>
        <taxon>Meganyctiphanes</taxon>
    </lineage>
</organism>
<keyword evidence="7" id="KW-1185">Reference proteome</keyword>
<dbReference type="InterPro" id="IPR007110">
    <property type="entry name" value="Ig-like_dom"/>
</dbReference>
<feature type="domain" description="Ig-like" evidence="5">
    <location>
        <begin position="139"/>
        <end position="236"/>
    </location>
</feature>
<dbReference type="PANTHER" id="PTHR23278:SF32">
    <property type="entry name" value="NEUROMUSCULIN, ISOFORM E"/>
    <property type="match status" value="1"/>
</dbReference>
<proteinExistence type="predicted"/>
<dbReference type="Gene3D" id="2.60.40.10">
    <property type="entry name" value="Immunoglobulins"/>
    <property type="match status" value="3"/>
</dbReference>
<dbReference type="InterPro" id="IPR013162">
    <property type="entry name" value="CD80_C2-set"/>
</dbReference>
<feature type="compositionally biased region" description="Low complexity" evidence="4">
    <location>
        <begin position="53"/>
        <end position="68"/>
    </location>
</feature>
<dbReference type="Proteomes" id="UP001497623">
    <property type="component" value="Unassembled WGS sequence"/>
</dbReference>
<feature type="domain" description="Ig-like" evidence="5">
    <location>
        <begin position="1"/>
        <end position="131"/>
    </location>
</feature>
<feature type="domain" description="Ig-like" evidence="5">
    <location>
        <begin position="243"/>
        <end position="319"/>
    </location>
</feature>
<dbReference type="InterPro" id="IPR003599">
    <property type="entry name" value="Ig_sub"/>
</dbReference>
<feature type="non-terminal residue" evidence="6">
    <location>
        <position position="1"/>
    </location>
</feature>
<dbReference type="SMART" id="SM00409">
    <property type="entry name" value="IG"/>
    <property type="match status" value="3"/>
</dbReference>
<feature type="compositionally biased region" description="Low complexity" evidence="4">
    <location>
        <begin position="352"/>
        <end position="371"/>
    </location>
</feature>
<evidence type="ECO:0000313" key="7">
    <source>
        <dbReference type="Proteomes" id="UP001497623"/>
    </source>
</evidence>
<dbReference type="Pfam" id="PF08205">
    <property type="entry name" value="C2-set_2"/>
    <property type="match status" value="1"/>
</dbReference>
<keyword evidence="2" id="KW-0472">Membrane</keyword>
<evidence type="ECO:0000256" key="3">
    <source>
        <dbReference type="ARBA" id="ARBA00023157"/>
    </source>
</evidence>
<evidence type="ECO:0000313" key="6">
    <source>
        <dbReference type="EMBL" id="CAL4116019.1"/>
    </source>
</evidence>
<keyword evidence="3" id="KW-1015">Disulfide bond</keyword>
<comment type="caution">
    <text evidence="6">The sequence shown here is derived from an EMBL/GenBank/DDBJ whole genome shotgun (WGS) entry which is preliminary data.</text>
</comment>
<dbReference type="EMBL" id="CAXKWB010016394">
    <property type="protein sequence ID" value="CAL4116019.1"/>
    <property type="molecule type" value="Genomic_DNA"/>
</dbReference>
<evidence type="ECO:0000256" key="2">
    <source>
        <dbReference type="ARBA" id="ARBA00023136"/>
    </source>
</evidence>
<gene>
    <name evidence="6" type="ORF">MNOR_LOCUS20877</name>
</gene>
<evidence type="ECO:0000256" key="1">
    <source>
        <dbReference type="ARBA" id="ARBA00004167"/>
    </source>
</evidence>
<evidence type="ECO:0000259" key="5">
    <source>
        <dbReference type="PROSITE" id="PS50835"/>
    </source>
</evidence>